<evidence type="ECO:0000313" key="4">
    <source>
        <dbReference type="Proteomes" id="UP000619479"/>
    </source>
</evidence>
<feature type="compositionally biased region" description="Basic and acidic residues" evidence="1">
    <location>
        <begin position="201"/>
        <end position="213"/>
    </location>
</feature>
<dbReference type="AlphaFoldDB" id="A0A919INK5"/>
<proteinExistence type="predicted"/>
<dbReference type="EMBL" id="BOMH01000055">
    <property type="protein sequence ID" value="GID68934.1"/>
    <property type="molecule type" value="Genomic_DNA"/>
</dbReference>
<protein>
    <submittedName>
        <fullName evidence="3">Uncharacterized protein</fullName>
    </submittedName>
</protein>
<evidence type="ECO:0000256" key="2">
    <source>
        <dbReference type="SAM" id="Phobius"/>
    </source>
</evidence>
<gene>
    <name evidence="3" type="ORF">Acy02nite_68150</name>
</gene>
<dbReference type="RefSeq" id="WP_203750119.1">
    <property type="nucleotide sequence ID" value="NZ_BAAAUC010000001.1"/>
</dbReference>
<feature type="region of interest" description="Disordered" evidence="1">
    <location>
        <begin position="64"/>
        <end position="332"/>
    </location>
</feature>
<name>A0A919INK5_9ACTN</name>
<feature type="compositionally biased region" description="Basic and acidic residues" evidence="1">
    <location>
        <begin position="303"/>
        <end position="322"/>
    </location>
</feature>
<feature type="compositionally biased region" description="Pro residues" evidence="1">
    <location>
        <begin position="101"/>
        <end position="114"/>
    </location>
</feature>
<feature type="compositionally biased region" description="Acidic residues" evidence="1">
    <location>
        <begin position="214"/>
        <end position="223"/>
    </location>
</feature>
<sequence length="332" mass="34775">MPHLPDDDGFEPPLKVLRKRFNGVYREDHGLSGPARRYILLVAMLVALASVPTLAVITVGTSEITGKDRPGAMDAPFLPPPVTGPVRPSTQEQSPSAYGPPGRPPSVPVQPPTATPDLSPQVRTGEPIPAVPGLPVVPDDDSPVAATSPNSPADGHPKSADEGVSRPGPVAAFPTIPGLPAVPDDDWEPPLARRAAAGEMPRFDDSAWDKMDSSDDDDSDDELDSRGGDTGVTQDDPPTAQDDPPKAEDDAASEQDDAAPAQDQASTDEDETPADEDESSTDDSVAGDEDDSDEGSEDPEPDDFPHHECEAAFRSTISDRPRTGPTPAGGQQ</sequence>
<keyword evidence="4" id="KW-1185">Reference proteome</keyword>
<feature type="transmembrane region" description="Helical" evidence="2">
    <location>
        <begin position="38"/>
        <end position="59"/>
    </location>
</feature>
<keyword evidence="2" id="KW-1133">Transmembrane helix</keyword>
<evidence type="ECO:0000313" key="3">
    <source>
        <dbReference type="EMBL" id="GID68934.1"/>
    </source>
</evidence>
<comment type="caution">
    <text evidence="3">The sequence shown here is derived from an EMBL/GenBank/DDBJ whole genome shotgun (WGS) entry which is preliminary data.</text>
</comment>
<dbReference type="Proteomes" id="UP000619479">
    <property type="component" value="Unassembled WGS sequence"/>
</dbReference>
<reference evidence="3" key="1">
    <citation type="submission" date="2021-01" db="EMBL/GenBank/DDBJ databases">
        <title>Whole genome shotgun sequence of Actinoplanes cyaneus NBRC 14990.</title>
        <authorList>
            <person name="Komaki H."/>
            <person name="Tamura T."/>
        </authorList>
    </citation>
    <scope>NUCLEOTIDE SEQUENCE</scope>
    <source>
        <strain evidence="3">NBRC 14990</strain>
    </source>
</reference>
<organism evidence="3 4">
    <name type="scientific">Actinoplanes cyaneus</name>
    <dbReference type="NCBI Taxonomy" id="52696"/>
    <lineage>
        <taxon>Bacteria</taxon>
        <taxon>Bacillati</taxon>
        <taxon>Actinomycetota</taxon>
        <taxon>Actinomycetes</taxon>
        <taxon>Micromonosporales</taxon>
        <taxon>Micromonosporaceae</taxon>
        <taxon>Actinoplanes</taxon>
    </lineage>
</organism>
<keyword evidence="2" id="KW-0472">Membrane</keyword>
<keyword evidence="2" id="KW-0812">Transmembrane</keyword>
<feature type="compositionally biased region" description="Low complexity" evidence="1">
    <location>
        <begin position="233"/>
        <end position="242"/>
    </location>
</feature>
<feature type="compositionally biased region" description="Acidic residues" evidence="1">
    <location>
        <begin position="266"/>
        <end position="302"/>
    </location>
</feature>
<accession>A0A919INK5</accession>
<evidence type="ECO:0000256" key="1">
    <source>
        <dbReference type="SAM" id="MobiDB-lite"/>
    </source>
</evidence>
<feature type="compositionally biased region" description="Basic and acidic residues" evidence="1">
    <location>
        <begin position="155"/>
        <end position="164"/>
    </location>
</feature>